<organism evidence="1 2">
    <name type="scientific">Blepharisma stoltei</name>
    <dbReference type="NCBI Taxonomy" id="1481888"/>
    <lineage>
        <taxon>Eukaryota</taxon>
        <taxon>Sar</taxon>
        <taxon>Alveolata</taxon>
        <taxon>Ciliophora</taxon>
        <taxon>Postciliodesmatophora</taxon>
        <taxon>Heterotrichea</taxon>
        <taxon>Heterotrichida</taxon>
        <taxon>Blepharismidae</taxon>
        <taxon>Blepharisma</taxon>
    </lineage>
</organism>
<evidence type="ECO:0000313" key="1">
    <source>
        <dbReference type="EMBL" id="CAG9319812.1"/>
    </source>
</evidence>
<keyword evidence="2" id="KW-1185">Reference proteome</keyword>
<dbReference type="AlphaFoldDB" id="A0AAU9JG96"/>
<accession>A0AAU9JG96</accession>
<reference evidence="1" key="1">
    <citation type="submission" date="2021-09" db="EMBL/GenBank/DDBJ databases">
        <authorList>
            <consortium name="AG Swart"/>
            <person name="Singh M."/>
            <person name="Singh A."/>
            <person name="Seah K."/>
            <person name="Emmerich C."/>
        </authorList>
    </citation>
    <scope>NUCLEOTIDE SEQUENCE</scope>
    <source>
        <strain evidence="1">ATCC30299</strain>
    </source>
</reference>
<dbReference type="EMBL" id="CAJZBQ010000023">
    <property type="protein sequence ID" value="CAG9319812.1"/>
    <property type="molecule type" value="Genomic_DNA"/>
</dbReference>
<dbReference type="Proteomes" id="UP001162131">
    <property type="component" value="Unassembled WGS sequence"/>
</dbReference>
<proteinExistence type="predicted"/>
<comment type="caution">
    <text evidence="1">The sequence shown here is derived from an EMBL/GenBank/DDBJ whole genome shotgun (WGS) entry which is preliminary data.</text>
</comment>
<sequence>MNKENQNSKIDFNEQVILNSSLNTQIFDKIFISDLIKLEYTKEIDFKVVSLYIKHIKQNHFQFSEEIPKEIDDLSVNQILVLKEWILIHIEISEGNKKVTLISNEKRIDEEKANIINLLENFNSIKFKEISLENSSEFACNFVTTARNYLKDPKSSIDQLIIKKNPQIVIEELINFVYSISKIPAKRLLFLIQEARELAFHSKDSELDHSNLSLSPNTDEDIIPAFARRERASLKSSQLPIKEITNTINNKSKEIKYFHEIKSKPFIPQLNTDLINEESSIAITNRESVQISSMTSRTQRSNSYDFKSDEIDELRIDPFELEYSASEEQSNLSFRLSGTITTNFSGLETLSKPHQTPGSVSMGSVPEFVRDSYLEYSESQHDSLNDSSVSNHFDSGKTRFNDSLTRLNSPREGAYTIQDIKKHFNLNDIKMSLETHDNTFYKSEITELGDRGFAYMNQEFEIMNRPIKRDLPQLMVERKVVSSCQCSKCSIF</sequence>
<name>A0AAU9JG96_9CILI</name>
<gene>
    <name evidence="1" type="ORF">BSTOLATCC_MIC24359</name>
</gene>
<protein>
    <submittedName>
        <fullName evidence="1">Uncharacterized protein</fullName>
    </submittedName>
</protein>
<evidence type="ECO:0000313" key="2">
    <source>
        <dbReference type="Proteomes" id="UP001162131"/>
    </source>
</evidence>